<reference evidence="2 3" key="1">
    <citation type="submission" date="2024-01" db="EMBL/GenBank/DDBJ databases">
        <title>The genomes of 5 underutilized Papilionoideae crops provide insights into root nodulation and disease resistanc.</title>
        <authorList>
            <person name="Jiang F."/>
        </authorList>
    </citation>
    <scope>NUCLEOTIDE SEQUENCE [LARGE SCALE GENOMIC DNA]</scope>
    <source>
        <strain evidence="2">LVBAO_FW01</strain>
        <tissue evidence="2">Leaves</tissue>
    </source>
</reference>
<sequence>MARTETACVHYGKNGGRSTGCEADLMGSENDREMTFREAPEEVSHGNLDPSFSISFSNPPNGFRQPFL</sequence>
<organism evidence="2 3">
    <name type="scientific">Canavalia gladiata</name>
    <name type="common">Sword bean</name>
    <name type="synonym">Dolichos gladiatus</name>
    <dbReference type="NCBI Taxonomy" id="3824"/>
    <lineage>
        <taxon>Eukaryota</taxon>
        <taxon>Viridiplantae</taxon>
        <taxon>Streptophyta</taxon>
        <taxon>Embryophyta</taxon>
        <taxon>Tracheophyta</taxon>
        <taxon>Spermatophyta</taxon>
        <taxon>Magnoliopsida</taxon>
        <taxon>eudicotyledons</taxon>
        <taxon>Gunneridae</taxon>
        <taxon>Pentapetalae</taxon>
        <taxon>rosids</taxon>
        <taxon>fabids</taxon>
        <taxon>Fabales</taxon>
        <taxon>Fabaceae</taxon>
        <taxon>Papilionoideae</taxon>
        <taxon>50 kb inversion clade</taxon>
        <taxon>NPAAA clade</taxon>
        <taxon>indigoferoid/millettioid clade</taxon>
        <taxon>Phaseoleae</taxon>
        <taxon>Canavalia</taxon>
    </lineage>
</organism>
<name>A0AAN9LPB1_CANGL</name>
<dbReference type="Proteomes" id="UP001367508">
    <property type="component" value="Unassembled WGS sequence"/>
</dbReference>
<dbReference type="EMBL" id="JAYMYQ010000004">
    <property type="protein sequence ID" value="KAK7339311.1"/>
    <property type="molecule type" value="Genomic_DNA"/>
</dbReference>
<accession>A0AAN9LPB1</accession>
<feature type="compositionally biased region" description="Low complexity" evidence="1">
    <location>
        <begin position="50"/>
        <end position="61"/>
    </location>
</feature>
<proteinExistence type="predicted"/>
<evidence type="ECO:0000313" key="3">
    <source>
        <dbReference type="Proteomes" id="UP001367508"/>
    </source>
</evidence>
<dbReference type="AlphaFoldDB" id="A0AAN9LPB1"/>
<evidence type="ECO:0000256" key="1">
    <source>
        <dbReference type="SAM" id="MobiDB-lite"/>
    </source>
</evidence>
<keyword evidence="3" id="KW-1185">Reference proteome</keyword>
<evidence type="ECO:0000313" key="2">
    <source>
        <dbReference type="EMBL" id="KAK7339311.1"/>
    </source>
</evidence>
<feature type="region of interest" description="Disordered" evidence="1">
    <location>
        <begin position="37"/>
        <end position="68"/>
    </location>
</feature>
<gene>
    <name evidence="2" type="ORF">VNO77_19970</name>
</gene>
<comment type="caution">
    <text evidence="2">The sequence shown here is derived from an EMBL/GenBank/DDBJ whole genome shotgun (WGS) entry which is preliminary data.</text>
</comment>
<protein>
    <submittedName>
        <fullName evidence="2">Uncharacterized protein</fullName>
    </submittedName>
</protein>